<dbReference type="InterPro" id="IPR017438">
    <property type="entry name" value="ATP-NAD_kinase_N"/>
</dbReference>
<dbReference type="RefSeq" id="WP_201848223.1">
    <property type="nucleotide sequence ID" value="NZ_JABBYC010000025.1"/>
</dbReference>
<evidence type="ECO:0000256" key="7">
    <source>
        <dbReference type="ARBA" id="ARBA00023209"/>
    </source>
</evidence>
<feature type="transmembrane region" description="Helical" evidence="9">
    <location>
        <begin position="6"/>
        <end position="25"/>
    </location>
</feature>
<dbReference type="SUPFAM" id="SSF111331">
    <property type="entry name" value="NAD kinase/diacylglycerol kinase-like"/>
    <property type="match status" value="1"/>
</dbReference>
<dbReference type="Gene3D" id="3.40.50.10330">
    <property type="entry name" value="Probable inorganic polyphosphate/atp-NAD kinase, domain 1"/>
    <property type="match status" value="1"/>
</dbReference>
<keyword evidence="12" id="KW-1185">Reference proteome</keyword>
<name>A0ABS1LM28_9MICO</name>
<dbReference type="EMBL" id="JABBYC010000025">
    <property type="protein sequence ID" value="MBL0887301.1"/>
    <property type="molecule type" value="Genomic_DNA"/>
</dbReference>
<dbReference type="Pfam" id="PF00781">
    <property type="entry name" value="DAGK_cat"/>
    <property type="match status" value="1"/>
</dbReference>
<dbReference type="InterPro" id="IPR001206">
    <property type="entry name" value="Diacylglycerol_kinase_cat_dom"/>
</dbReference>
<keyword evidence="8" id="KW-1208">Phospholipid metabolism</keyword>
<sequence>MEWQLWLGVSAIVIAVTALAVALRIHGRVTVMRRRLGPGADYASEEQGPSRVAVVLNPSKAGSVGLRNRVRAACLERRLPPPVFYETTVEDPGQGQTRRAVEDGADVVVAAGGDGTVRAVAEGLVGGDVAMGVIPVGTGNLLARNLELPITDTEQAIAVVLDGRTRAIDVGWLRVEEFASDDAPDYPGEPPHDTGTEHIFLVIAGLGFDAAMVAGADPVLKKKVGWMAYFVAGLPHLRARRLRAQIWLDDGPPAEARLRSLMIGNCGMLPGGITLLPDAVLDDGVLDVAAVDARGGVLGWAQLTVEVAMQGLGVRSDLPEKLGRIDHATCRRARVRVSGGDEVQVDGDPLGRAVEISSRVDPAALQVRAP</sequence>
<feature type="domain" description="DAGKc" evidence="10">
    <location>
        <begin position="47"/>
        <end position="177"/>
    </location>
</feature>
<dbReference type="InterPro" id="IPR050187">
    <property type="entry name" value="Lipid_Phosphate_FormReg"/>
</dbReference>
<dbReference type="Pfam" id="PF19279">
    <property type="entry name" value="YegS_C"/>
    <property type="match status" value="1"/>
</dbReference>
<dbReference type="Proteomes" id="UP000675409">
    <property type="component" value="Unassembled WGS sequence"/>
</dbReference>
<evidence type="ECO:0000313" key="11">
    <source>
        <dbReference type="EMBL" id="MBL0887301.1"/>
    </source>
</evidence>
<keyword evidence="9" id="KW-0812">Transmembrane</keyword>
<evidence type="ECO:0000256" key="2">
    <source>
        <dbReference type="ARBA" id="ARBA00005983"/>
    </source>
</evidence>
<accession>A0ABS1LM28</accession>
<comment type="cofactor">
    <cofactor evidence="1">
        <name>Mg(2+)</name>
        <dbReference type="ChEBI" id="CHEBI:18420"/>
    </cofactor>
</comment>
<dbReference type="InterPro" id="IPR045540">
    <property type="entry name" value="YegS/DAGK_C"/>
</dbReference>
<evidence type="ECO:0000256" key="1">
    <source>
        <dbReference type="ARBA" id="ARBA00001946"/>
    </source>
</evidence>
<evidence type="ECO:0000313" key="12">
    <source>
        <dbReference type="Proteomes" id="UP000675409"/>
    </source>
</evidence>
<keyword evidence="9" id="KW-1133">Transmembrane helix</keyword>
<evidence type="ECO:0000256" key="9">
    <source>
        <dbReference type="SAM" id="Phobius"/>
    </source>
</evidence>
<dbReference type="PANTHER" id="PTHR12358">
    <property type="entry name" value="SPHINGOSINE KINASE"/>
    <property type="match status" value="1"/>
</dbReference>
<keyword evidence="9" id="KW-0472">Membrane</keyword>
<proteinExistence type="inferred from homology"/>
<keyword evidence="5 11" id="KW-0418">Kinase</keyword>
<evidence type="ECO:0000256" key="6">
    <source>
        <dbReference type="ARBA" id="ARBA00022840"/>
    </source>
</evidence>
<keyword evidence="7" id="KW-0443">Lipid metabolism</keyword>
<dbReference type="PANTHER" id="PTHR12358:SF54">
    <property type="entry name" value="SPHINGOSINE KINASE RELATED PROTEIN"/>
    <property type="match status" value="1"/>
</dbReference>
<evidence type="ECO:0000256" key="4">
    <source>
        <dbReference type="ARBA" id="ARBA00022741"/>
    </source>
</evidence>
<keyword evidence="3" id="KW-0808">Transferase</keyword>
<evidence type="ECO:0000256" key="3">
    <source>
        <dbReference type="ARBA" id="ARBA00022679"/>
    </source>
</evidence>
<organism evidence="11 12">
    <name type="scientific">Myceligenerans indicum</name>
    <dbReference type="NCBI Taxonomy" id="2593663"/>
    <lineage>
        <taxon>Bacteria</taxon>
        <taxon>Bacillati</taxon>
        <taxon>Actinomycetota</taxon>
        <taxon>Actinomycetes</taxon>
        <taxon>Micrococcales</taxon>
        <taxon>Promicromonosporaceae</taxon>
        <taxon>Myceligenerans</taxon>
    </lineage>
</organism>
<dbReference type="GO" id="GO:0016301">
    <property type="term" value="F:kinase activity"/>
    <property type="evidence" value="ECO:0007669"/>
    <property type="project" value="UniProtKB-KW"/>
</dbReference>
<dbReference type="PROSITE" id="PS50146">
    <property type="entry name" value="DAGK"/>
    <property type="match status" value="1"/>
</dbReference>
<keyword evidence="7" id="KW-0444">Lipid biosynthesis</keyword>
<reference evidence="11 12" key="1">
    <citation type="journal article" date="2021" name="Arch. Microbiol.">
        <title>Myceligenerans indicum sp. nov., an actinobacterium isolated from mangrove sediment of Sundarbans, India.</title>
        <authorList>
            <person name="Asha K."/>
            <person name="Bhadury P."/>
        </authorList>
    </citation>
    <scope>NUCLEOTIDE SEQUENCE [LARGE SCALE GENOMIC DNA]</scope>
    <source>
        <strain evidence="11 12">I2</strain>
    </source>
</reference>
<comment type="similarity">
    <text evidence="2">Belongs to the diacylglycerol/lipid kinase family.</text>
</comment>
<protein>
    <submittedName>
        <fullName evidence="11">Diacylglycerol kinase</fullName>
    </submittedName>
</protein>
<keyword evidence="4" id="KW-0547">Nucleotide-binding</keyword>
<keyword evidence="7" id="KW-0594">Phospholipid biosynthesis</keyword>
<gene>
    <name evidence="11" type="ORF">HGK34_13620</name>
</gene>
<dbReference type="Gene3D" id="2.60.200.40">
    <property type="match status" value="1"/>
</dbReference>
<evidence type="ECO:0000259" key="10">
    <source>
        <dbReference type="PROSITE" id="PS50146"/>
    </source>
</evidence>
<evidence type="ECO:0000256" key="8">
    <source>
        <dbReference type="ARBA" id="ARBA00023264"/>
    </source>
</evidence>
<dbReference type="SMART" id="SM00046">
    <property type="entry name" value="DAGKc"/>
    <property type="match status" value="1"/>
</dbReference>
<comment type="caution">
    <text evidence="11">The sequence shown here is derived from an EMBL/GenBank/DDBJ whole genome shotgun (WGS) entry which is preliminary data.</text>
</comment>
<keyword evidence="6" id="KW-0067">ATP-binding</keyword>
<dbReference type="InterPro" id="IPR016064">
    <property type="entry name" value="NAD/diacylglycerol_kinase_sf"/>
</dbReference>
<evidence type="ECO:0000256" key="5">
    <source>
        <dbReference type="ARBA" id="ARBA00022777"/>
    </source>
</evidence>